<evidence type="ECO:0000256" key="6">
    <source>
        <dbReference type="ARBA" id="ARBA00022679"/>
    </source>
</evidence>
<evidence type="ECO:0000256" key="5">
    <source>
        <dbReference type="ARBA" id="ARBA00022603"/>
    </source>
</evidence>
<dbReference type="AlphaFoldDB" id="A0A9P9IBG7"/>
<keyword evidence="7 15" id="KW-0949">S-adenosyl-L-methionine</keyword>
<dbReference type="Gene3D" id="3.40.50.150">
    <property type="entry name" value="Vaccinia Virus protein VP39"/>
    <property type="match status" value="1"/>
</dbReference>
<feature type="binding site" evidence="16">
    <location>
        <begin position="344"/>
        <end position="347"/>
    </location>
    <ligand>
        <name>S-adenosyl-L-methionine</name>
        <dbReference type="ChEBI" id="CHEBI:59789"/>
    </ligand>
</feature>
<name>A0A9P9IBG7_9PLEO</name>
<dbReference type="PANTHER" id="PTHR21451:SF0">
    <property type="entry name" value="HISTONE-LYSINE N-METHYLTRANSFERASE, H3 LYSINE-79 SPECIFIC"/>
    <property type="match status" value="1"/>
</dbReference>
<feature type="domain" description="DOT1" evidence="18">
    <location>
        <begin position="205"/>
        <end position="529"/>
    </location>
</feature>
<dbReference type="PANTHER" id="PTHR21451">
    <property type="entry name" value="HISTONE H3 METHYLTRANSFERASE"/>
    <property type="match status" value="1"/>
</dbReference>
<evidence type="ECO:0000256" key="15">
    <source>
        <dbReference type="PIRNR" id="PIRNR017570"/>
    </source>
</evidence>
<proteinExistence type="inferred from homology"/>
<feature type="compositionally biased region" description="Low complexity" evidence="17">
    <location>
        <begin position="41"/>
        <end position="58"/>
    </location>
</feature>
<sequence>MFASKPSKIRQRTVTVPIKKTTTAPIDSARKASATESRNGATGSSTKLKSAASTAPSSRFQLTPSNKTRTQPSASASASAQSRTTERKTLTVSHQRKRKVTPSTPQWASSDESSDDDNEVVSGSGGRKRQKTSSSIEPMGLNRCLDPDLKRRIRYQVATAEGEGGVEVSEKKAGKRAKLIAGLDMSQGEHAKSFKPVFTGLAKNLVVELQYPSRSRPEKFEAVVPKDPTNFNPIDDLYFSIDEIIQHYLPLELSSTLASDMDGPVRLLKRAIAKNSPADFSSALTSFNSLISSKLADKTIHRVLDGMHAIPLSLTKCILAQVYQRTVSPRAHLLRRVKGKETTYGELLPSFVHTIFHQTGLSSDSVFIDLGSGVGNVVLQSALQTGAESYGIEIMSTPAEFANHQASELRARSKLWNISLGPITLLHGDFLESPAVDAVLKRADVVLVNNKVFPQELNEQLLIKFLDLKQGCRVVSLESFGDGGKGKSQGVRREQSIAGLFDEEGFRSGTDSVSWAGESVEYWIARKSR</sequence>
<protein>
    <recommendedName>
        <fullName evidence="4 15">Histone-lysine N-methyltransferase, H3 lysine-79 specific</fullName>
        <ecNumber evidence="3 15">2.1.1.360</ecNumber>
    </recommendedName>
    <alternativeName>
        <fullName evidence="13 15">Histone H3-K79 methyltransferase</fullName>
    </alternativeName>
</protein>
<feature type="binding site" evidence="16">
    <location>
        <position position="393"/>
    </location>
    <ligand>
        <name>S-adenosyl-L-methionine</name>
        <dbReference type="ChEBI" id="CHEBI:59789"/>
    </ligand>
</feature>
<feature type="binding site" evidence="16">
    <location>
        <begin position="367"/>
        <end position="376"/>
    </location>
    <ligand>
        <name>S-adenosyl-L-methionine</name>
        <dbReference type="ChEBI" id="CHEBI:59789"/>
    </ligand>
</feature>
<dbReference type="InterPro" id="IPR025789">
    <property type="entry name" value="DOT1_dom"/>
</dbReference>
<dbReference type="EC" id="2.1.1.360" evidence="3 15"/>
<dbReference type="GO" id="GO:0005634">
    <property type="term" value="C:nucleus"/>
    <property type="evidence" value="ECO:0007669"/>
    <property type="project" value="UniProtKB-SubCell"/>
</dbReference>
<dbReference type="PROSITE" id="PS51569">
    <property type="entry name" value="DOT1"/>
    <property type="match status" value="1"/>
</dbReference>
<keyword evidence="12 15" id="KW-0539">Nucleus</keyword>
<evidence type="ECO:0000256" key="2">
    <source>
        <dbReference type="ARBA" id="ARBA00004123"/>
    </source>
</evidence>
<evidence type="ECO:0000313" key="19">
    <source>
        <dbReference type="EMBL" id="KAH7113822.1"/>
    </source>
</evidence>
<dbReference type="GO" id="GO:0000077">
    <property type="term" value="P:DNA damage checkpoint signaling"/>
    <property type="evidence" value="ECO:0007669"/>
    <property type="project" value="InterPro"/>
</dbReference>
<dbReference type="GO" id="GO:0006281">
    <property type="term" value="P:DNA repair"/>
    <property type="evidence" value="ECO:0007669"/>
    <property type="project" value="InterPro"/>
</dbReference>
<dbReference type="CDD" id="cd02440">
    <property type="entry name" value="AdoMet_MTases"/>
    <property type="match status" value="1"/>
</dbReference>
<comment type="subcellular location">
    <subcellularLocation>
        <location evidence="2 15">Nucleus</location>
    </subcellularLocation>
</comment>
<keyword evidence="9 15" id="KW-0156">Chromatin regulator</keyword>
<dbReference type="GO" id="GO:0032259">
    <property type="term" value="P:methylation"/>
    <property type="evidence" value="ECO:0007669"/>
    <property type="project" value="UniProtKB-KW"/>
</dbReference>
<keyword evidence="6 15" id="KW-0808">Transferase</keyword>
<evidence type="ECO:0000313" key="20">
    <source>
        <dbReference type="Proteomes" id="UP000700596"/>
    </source>
</evidence>
<keyword evidence="11 15" id="KW-0804">Transcription</keyword>
<evidence type="ECO:0000256" key="10">
    <source>
        <dbReference type="ARBA" id="ARBA00023015"/>
    </source>
</evidence>
<dbReference type="Pfam" id="PF08123">
    <property type="entry name" value="DOT1"/>
    <property type="match status" value="1"/>
</dbReference>
<comment type="similarity">
    <text evidence="15">Belongs to the class I-like SAM-binding methyltransferase superfamily. DOT1 family.</text>
</comment>
<dbReference type="SUPFAM" id="SSF53335">
    <property type="entry name" value="S-adenosyl-L-methionine-dependent methyltransferases"/>
    <property type="match status" value="1"/>
</dbReference>
<organism evidence="19 20">
    <name type="scientific">Dendryphion nanum</name>
    <dbReference type="NCBI Taxonomy" id="256645"/>
    <lineage>
        <taxon>Eukaryota</taxon>
        <taxon>Fungi</taxon>
        <taxon>Dikarya</taxon>
        <taxon>Ascomycota</taxon>
        <taxon>Pezizomycotina</taxon>
        <taxon>Dothideomycetes</taxon>
        <taxon>Pleosporomycetidae</taxon>
        <taxon>Pleosporales</taxon>
        <taxon>Torulaceae</taxon>
        <taxon>Dendryphion</taxon>
    </lineage>
</organism>
<keyword evidence="8" id="KW-0677">Repeat</keyword>
<dbReference type="FunFam" id="3.40.50.150:FF:000033">
    <property type="entry name" value="Histone-lysine N-methyltransferase, H3 lysine-79 specific"/>
    <property type="match status" value="1"/>
</dbReference>
<dbReference type="Gene3D" id="1.10.260.170">
    <property type="match status" value="1"/>
</dbReference>
<dbReference type="InterPro" id="IPR029063">
    <property type="entry name" value="SAM-dependent_MTases_sf"/>
</dbReference>
<dbReference type="GO" id="GO:0140956">
    <property type="term" value="F:histone H3K79 trimethyltransferase activity"/>
    <property type="evidence" value="ECO:0007669"/>
    <property type="project" value="UniProtKB-EC"/>
</dbReference>
<dbReference type="GO" id="GO:0031509">
    <property type="term" value="P:subtelomeric heterochromatin formation"/>
    <property type="evidence" value="ECO:0007669"/>
    <property type="project" value="InterPro"/>
</dbReference>
<evidence type="ECO:0000259" key="18">
    <source>
        <dbReference type="PROSITE" id="PS51569"/>
    </source>
</evidence>
<dbReference type="InterPro" id="IPR021162">
    <property type="entry name" value="Dot1"/>
</dbReference>
<dbReference type="OrthoDB" id="443402at2759"/>
<keyword evidence="5 15" id="KW-0489">Methyltransferase</keyword>
<comment type="catalytic activity">
    <reaction evidence="14 15">
        <text>L-lysyl(79)-[histone H3] + 3 S-adenosyl-L-methionine = N(6),N(6),N(6)-trimethyl-L-lysyl(79)-[histone H3] + 3 S-adenosyl-L-homocysteine + 3 H(+)</text>
        <dbReference type="Rhea" id="RHEA:60328"/>
        <dbReference type="Rhea" id="RHEA-COMP:15549"/>
        <dbReference type="Rhea" id="RHEA-COMP:15552"/>
        <dbReference type="ChEBI" id="CHEBI:15378"/>
        <dbReference type="ChEBI" id="CHEBI:29969"/>
        <dbReference type="ChEBI" id="CHEBI:57856"/>
        <dbReference type="ChEBI" id="CHEBI:59789"/>
        <dbReference type="ChEBI" id="CHEBI:61961"/>
        <dbReference type="EC" id="2.1.1.360"/>
    </reaction>
</comment>
<dbReference type="PIRSF" id="PIRSF017570">
    <property type="entry name" value="Histone_H3-K79_MeTrfase"/>
    <property type="match status" value="1"/>
</dbReference>
<keyword evidence="20" id="KW-1185">Reference proteome</keyword>
<gene>
    <name evidence="19" type="ORF">B0J11DRAFT_541367</name>
</gene>
<comment type="caution">
    <text evidence="19">The sequence shown here is derived from an EMBL/GenBank/DDBJ whole genome shotgun (WGS) entry which is preliminary data.</text>
</comment>
<evidence type="ECO:0000256" key="12">
    <source>
        <dbReference type="ARBA" id="ARBA00023242"/>
    </source>
</evidence>
<evidence type="ECO:0000256" key="14">
    <source>
        <dbReference type="ARBA" id="ARBA00047770"/>
    </source>
</evidence>
<evidence type="ECO:0000256" key="13">
    <source>
        <dbReference type="ARBA" id="ARBA00029821"/>
    </source>
</evidence>
<dbReference type="InterPro" id="IPR030445">
    <property type="entry name" value="H3-K79_meTrfase"/>
</dbReference>
<evidence type="ECO:0000256" key="7">
    <source>
        <dbReference type="ARBA" id="ARBA00022691"/>
    </source>
</evidence>
<comment type="function">
    <text evidence="1 15">Histone methyltransferase that specifically trimethylates histone H3 to form H3K79me3. This methylation is required for telomere silencing and for the pachytene checkpoint during the meiotic cell cycle by allowing the recruitment of RAD9 to double strand breaks. Nucleosomes are preferred as substrate compared to free histone.</text>
</comment>
<evidence type="ECO:0000256" key="4">
    <source>
        <dbReference type="ARBA" id="ARBA00020987"/>
    </source>
</evidence>
<keyword evidence="10 15" id="KW-0805">Transcription regulation</keyword>
<feature type="region of interest" description="Disordered" evidence="17">
    <location>
        <begin position="1"/>
        <end position="143"/>
    </location>
</feature>
<feature type="binding site" evidence="16">
    <location>
        <begin position="429"/>
        <end position="430"/>
    </location>
    <ligand>
        <name>S-adenosyl-L-methionine</name>
        <dbReference type="ChEBI" id="CHEBI:59789"/>
    </ligand>
</feature>
<dbReference type="EMBL" id="JAGMWT010000018">
    <property type="protein sequence ID" value="KAH7113822.1"/>
    <property type="molecule type" value="Genomic_DNA"/>
</dbReference>
<accession>A0A9P9IBG7</accession>
<evidence type="ECO:0000256" key="11">
    <source>
        <dbReference type="ARBA" id="ARBA00023163"/>
    </source>
</evidence>
<dbReference type="GO" id="GO:0000786">
    <property type="term" value="C:nucleosome"/>
    <property type="evidence" value="ECO:0007669"/>
    <property type="project" value="InterPro"/>
</dbReference>
<evidence type="ECO:0000256" key="1">
    <source>
        <dbReference type="ARBA" id="ARBA00003482"/>
    </source>
</evidence>
<evidence type="ECO:0000256" key="8">
    <source>
        <dbReference type="ARBA" id="ARBA00022737"/>
    </source>
</evidence>
<evidence type="ECO:0000256" key="3">
    <source>
        <dbReference type="ARBA" id="ARBA00012190"/>
    </source>
</evidence>
<dbReference type="GO" id="GO:0042393">
    <property type="term" value="F:histone binding"/>
    <property type="evidence" value="ECO:0007669"/>
    <property type="project" value="InterPro"/>
</dbReference>
<feature type="compositionally biased region" description="Polar residues" evidence="17">
    <location>
        <begin position="59"/>
        <end position="72"/>
    </location>
</feature>
<dbReference type="Proteomes" id="UP000700596">
    <property type="component" value="Unassembled WGS sequence"/>
</dbReference>
<evidence type="ECO:0000256" key="17">
    <source>
        <dbReference type="SAM" id="MobiDB-lite"/>
    </source>
</evidence>
<evidence type="ECO:0000256" key="9">
    <source>
        <dbReference type="ARBA" id="ARBA00022853"/>
    </source>
</evidence>
<evidence type="ECO:0000256" key="16">
    <source>
        <dbReference type="PIRSR" id="PIRSR017570-1"/>
    </source>
</evidence>
<dbReference type="GO" id="GO:0000781">
    <property type="term" value="C:chromosome, telomeric region"/>
    <property type="evidence" value="ECO:0007669"/>
    <property type="project" value="GOC"/>
</dbReference>
<reference evidence="19" key="1">
    <citation type="journal article" date="2021" name="Nat. Commun.">
        <title>Genetic determinants of endophytism in the Arabidopsis root mycobiome.</title>
        <authorList>
            <person name="Mesny F."/>
            <person name="Miyauchi S."/>
            <person name="Thiergart T."/>
            <person name="Pickel B."/>
            <person name="Atanasova L."/>
            <person name="Karlsson M."/>
            <person name="Huettel B."/>
            <person name="Barry K.W."/>
            <person name="Haridas S."/>
            <person name="Chen C."/>
            <person name="Bauer D."/>
            <person name="Andreopoulos W."/>
            <person name="Pangilinan J."/>
            <person name="LaButti K."/>
            <person name="Riley R."/>
            <person name="Lipzen A."/>
            <person name="Clum A."/>
            <person name="Drula E."/>
            <person name="Henrissat B."/>
            <person name="Kohler A."/>
            <person name="Grigoriev I.V."/>
            <person name="Martin F.M."/>
            <person name="Hacquard S."/>
        </authorList>
    </citation>
    <scope>NUCLEOTIDE SEQUENCE</scope>
    <source>
        <strain evidence="19">MPI-CAGE-CH-0243</strain>
    </source>
</reference>